<dbReference type="Gene3D" id="3.30.530.20">
    <property type="match status" value="1"/>
</dbReference>
<comment type="similarity">
    <text evidence="4">Belongs to the PAN1 family.</text>
</comment>
<feature type="compositionally biased region" description="Polar residues" evidence="11">
    <location>
        <begin position="777"/>
        <end position="788"/>
    </location>
</feature>
<feature type="region of interest" description="Disordered" evidence="11">
    <location>
        <begin position="400"/>
        <end position="422"/>
    </location>
</feature>
<dbReference type="InterPro" id="IPR023393">
    <property type="entry name" value="START-like_dom_sf"/>
</dbReference>
<dbReference type="GO" id="GO:0005886">
    <property type="term" value="C:plasma membrane"/>
    <property type="evidence" value="ECO:0007669"/>
    <property type="project" value="TreeGrafter"/>
</dbReference>
<dbReference type="SUPFAM" id="SSF47473">
    <property type="entry name" value="EF-hand"/>
    <property type="match status" value="2"/>
</dbReference>
<feature type="compositionally biased region" description="Acidic residues" evidence="11">
    <location>
        <begin position="21"/>
        <end position="39"/>
    </location>
</feature>
<dbReference type="InterPro" id="IPR011992">
    <property type="entry name" value="EF-hand-dom_pair"/>
</dbReference>
<feature type="compositionally biased region" description="Pro residues" evidence="11">
    <location>
        <begin position="1702"/>
        <end position="1712"/>
    </location>
</feature>
<feature type="compositionally biased region" description="Polar residues" evidence="11">
    <location>
        <begin position="1381"/>
        <end position="1395"/>
    </location>
</feature>
<proteinExistence type="inferred from homology"/>
<feature type="compositionally biased region" description="Low complexity" evidence="11">
    <location>
        <begin position="1098"/>
        <end position="1115"/>
    </location>
</feature>
<dbReference type="GO" id="GO:0030479">
    <property type="term" value="C:actin cortical patch"/>
    <property type="evidence" value="ECO:0007669"/>
    <property type="project" value="UniProtKB-SubCell"/>
</dbReference>
<evidence type="ECO:0000313" key="14">
    <source>
        <dbReference type="EMBL" id="KAJ3121059.1"/>
    </source>
</evidence>
<evidence type="ECO:0000313" key="15">
    <source>
        <dbReference type="Proteomes" id="UP001211907"/>
    </source>
</evidence>
<feature type="region of interest" description="Disordered" evidence="11">
    <location>
        <begin position="1"/>
        <end position="42"/>
    </location>
</feature>
<feature type="compositionally biased region" description="Polar residues" evidence="11">
    <location>
        <begin position="1916"/>
        <end position="1929"/>
    </location>
</feature>
<feature type="region of interest" description="Disordered" evidence="11">
    <location>
        <begin position="1772"/>
        <end position="1823"/>
    </location>
</feature>
<dbReference type="SMART" id="SM00027">
    <property type="entry name" value="EH"/>
    <property type="match status" value="2"/>
</dbReference>
<keyword evidence="5" id="KW-0963">Cytoplasm</keyword>
<evidence type="ECO:0000256" key="10">
    <source>
        <dbReference type="ARBA" id="ARBA00023212"/>
    </source>
</evidence>
<evidence type="ECO:0000256" key="7">
    <source>
        <dbReference type="ARBA" id="ARBA00022737"/>
    </source>
</evidence>
<keyword evidence="7" id="KW-0677">Repeat</keyword>
<comment type="subcellular location">
    <subcellularLocation>
        <location evidence="3">Cell membrane</location>
        <topology evidence="3">Peripheral membrane protein</topology>
        <orientation evidence="3">Cytoplasmic side</orientation>
    </subcellularLocation>
    <subcellularLocation>
        <location evidence="2">Cytoplasm</location>
        <location evidence="2">Cytoskeleton</location>
        <location evidence="2">Actin patch</location>
    </subcellularLocation>
    <subcellularLocation>
        <location evidence="1">Endosome membrane</location>
        <topology evidence="1">Peripheral membrane protein</topology>
        <orientation evidence="1">Cytoplasmic side</orientation>
    </subcellularLocation>
</comment>
<feature type="compositionally biased region" description="Low complexity" evidence="11">
    <location>
        <begin position="1563"/>
        <end position="1573"/>
    </location>
</feature>
<feature type="domain" description="EF-hand" evidence="13">
    <location>
        <begin position="700"/>
        <end position="735"/>
    </location>
</feature>
<name>A0AAD5XCE6_9FUNG</name>
<dbReference type="InterPro" id="IPR000261">
    <property type="entry name" value="EH_dom"/>
</dbReference>
<dbReference type="PANTHER" id="PTHR11216:SF173">
    <property type="entry name" value="ACTIN CYTOSKELETON-REGULATORY COMPLEX PROTEIN PAN1"/>
    <property type="match status" value="1"/>
</dbReference>
<dbReference type="GO" id="GO:0005509">
    <property type="term" value="F:calcium ion binding"/>
    <property type="evidence" value="ECO:0007669"/>
    <property type="project" value="InterPro"/>
</dbReference>
<feature type="region of interest" description="Disordered" evidence="11">
    <location>
        <begin position="1325"/>
        <end position="1402"/>
    </location>
</feature>
<evidence type="ECO:0000256" key="6">
    <source>
        <dbReference type="ARBA" id="ARBA00022583"/>
    </source>
</evidence>
<accession>A0AAD5XCE6</accession>
<feature type="region of interest" description="Disordered" evidence="11">
    <location>
        <begin position="1519"/>
        <end position="1659"/>
    </location>
</feature>
<dbReference type="PANTHER" id="PTHR11216">
    <property type="entry name" value="EH DOMAIN"/>
    <property type="match status" value="1"/>
</dbReference>
<dbReference type="Pfam" id="PF12763">
    <property type="entry name" value="EH"/>
    <property type="match status" value="2"/>
</dbReference>
<feature type="region of interest" description="Disordered" evidence="11">
    <location>
        <begin position="773"/>
        <end position="818"/>
    </location>
</feature>
<evidence type="ECO:0000259" key="13">
    <source>
        <dbReference type="PROSITE" id="PS50222"/>
    </source>
</evidence>
<evidence type="ECO:0000256" key="5">
    <source>
        <dbReference type="ARBA" id="ARBA00022490"/>
    </source>
</evidence>
<evidence type="ECO:0000256" key="11">
    <source>
        <dbReference type="SAM" id="MobiDB-lite"/>
    </source>
</evidence>
<reference evidence="14" key="1">
    <citation type="submission" date="2020-05" db="EMBL/GenBank/DDBJ databases">
        <title>Phylogenomic resolution of chytrid fungi.</title>
        <authorList>
            <person name="Stajich J.E."/>
            <person name="Amses K."/>
            <person name="Simmons R."/>
            <person name="Seto K."/>
            <person name="Myers J."/>
            <person name="Bonds A."/>
            <person name="Quandt C.A."/>
            <person name="Barry K."/>
            <person name="Liu P."/>
            <person name="Grigoriev I."/>
            <person name="Longcore J.E."/>
            <person name="James T.Y."/>
        </authorList>
    </citation>
    <scope>NUCLEOTIDE SEQUENCE</scope>
    <source>
        <strain evidence="14">JEL0513</strain>
    </source>
</reference>
<dbReference type="GO" id="GO:0006897">
    <property type="term" value="P:endocytosis"/>
    <property type="evidence" value="ECO:0007669"/>
    <property type="project" value="TreeGrafter"/>
</dbReference>
<feature type="compositionally biased region" description="Pro residues" evidence="11">
    <location>
        <begin position="1364"/>
        <end position="1380"/>
    </location>
</feature>
<evidence type="ECO:0000259" key="12">
    <source>
        <dbReference type="PROSITE" id="PS50031"/>
    </source>
</evidence>
<feature type="compositionally biased region" description="Polar residues" evidence="11">
    <location>
        <begin position="1233"/>
        <end position="1243"/>
    </location>
</feature>
<gene>
    <name evidence="14" type="primary">PAN1</name>
    <name evidence="14" type="ORF">HK100_012538</name>
</gene>
<evidence type="ECO:0000256" key="3">
    <source>
        <dbReference type="ARBA" id="ARBA00004413"/>
    </source>
</evidence>
<feature type="non-terminal residue" evidence="14">
    <location>
        <position position="1"/>
    </location>
</feature>
<keyword evidence="10" id="KW-0206">Cytoskeleton</keyword>
<keyword evidence="15" id="KW-1185">Reference proteome</keyword>
<organism evidence="14 15">
    <name type="scientific">Physocladia obscura</name>
    <dbReference type="NCBI Taxonomy" id="109957"/>
    <lineage>
        <taxon>Eukaryota</taxon>
        <taxon>Fungi</taxon>
        <taxon>Fungi incertae sedis</taxon>
        <taxon>Chytridiomycota</taxon>
        <taxon>Chytridiomycota incertae sedis</taxon>
        <taxon>Chytridiomycetes</taxon>
        <taxon>Chytridiales</taxon>
        <taxon>Chytriomycetaceae</taxon>
        <taxon>Physocladia</taxon>
    </lineage>
</organism>
<protein>
    <submittedName>
        <fullName evidence="14">Actin organization and endocytosis protein</fullName>
    </submittedName>
</protein>
<keyword evidence="8" id="KW-0175">Coiled coil</keyword>
<feature type="compositionally biased region" description="Polar residues" evidence="11">
    <location>
        <begin position="797"/>
        <end position="808"/>
    </location>
</feature>
<dbReference type="EMBL" id="JADGJH010000912">
    <property type="protein sequence ID" value="KAJ3121059.1"/>
    <property type="molecule type" value="Genomic_DNA"/>
</dbReference>
<feature type="compositionally biased region" description="Polar residues" evidence="11">
    <location>
        <begin position="1879"/>
        <end position="1890"/>
    </location>
</feature>
<dbReference type="CDD" id="cd00052">
    <property type="entry name" value="EH"/>
    <property type="match status" value="1"/>
</dbReference>
<feature type="compositionally biased region" description="Basic and acidic residues" evidence="11">
    <location>
        <begin position="11"/>
        <end position="20"/>
    </location>
</feature>
<feature type="domain" description="EH" evidence="12">
    <location>
        <begin position="653"/>
        <end position="756"/>
    </location>
</feature>
<feature type="compositionally biased region" description="Acidic residues" evidence="11">
    <location>
        <begin position="1610"/>
        <end position="1626"/>
    </location>
</feature>
<feature type="compositionally biased region" description="Low complexity" evidence="11">
    <location>
        <begin position="405"/>
        <end position="417"/>
    </location>
</feature>
<dbReference type="GO" id="GO:0005768">
    <property type="term" value="C:endosome"/>
    <property type="evidence" value="ECO:0007669"/>
    <property type="project" value="UniProtKB-SubCell"/>
</dbReference>
<evidence type="ECO:0000256" key="8">
    <source>
        <dbReference type="ARBA" id="ARBA00023054"/>
    </source>
</evidence>
<evidence type="ECO:0000256" key="2">
    <source>
        <dbReference type="ARBA" id="ARBA00004134"/>
    </source>
</evidence>
<evidence type="ECO:0000256" key="1">
    <source>
        <dbReference type="ARBA" id="ARBA00004125"/>
    </source>
</evidence>
<evidence type="ECO:0000256" key="9">
    <source>
        <dbReference type="ARBA" id="ARBA00023136"/>
    </source>
</evidence>
<keyword evidence="9" id="KW-0472">Membrane</keyword>
<dbReference type="Proteomes" id="UP001211907">
    <property type="component" value="Unassembled WGS sequence"/>
</dbReference>
<dbReference type="Gene3D" id="1.10.238.10">
    <property type="entry name" value="EF-hand"/>
    <property type="match status" value="2"/>
</dbReference>
<feature type="region of interest" description="Disordered" evidence="11">
    <location>
        <begin position="588"/>
        <end position="648"/>
    </location>
</feature>
<feature type="region of interest" description="Disordered" evidence="11">
    <location>
        <begin position="1698"/>
        <end position="1745"/>
    </location>
</feature>
<dbReference type="InterPro" id="IPR002048">
    <property type="entry name" value="EF_hand_dom"/>
</dbReference>
<feature type="domain" description="EH" evidence="12">
    <location>
        <begin position="453"/>
        <end position="547"/>
    </location>
</feature>
<feature type="compositionally biased region" description="Low complexity" evidence="11">
    <location>
        <begin position="1895"/>
        <end position="1909"/>
    </location>
</feature>
<dbReference type="PROSITE" id="PS50222">
    <property type="entry name" value="EF_HAND_2"/>
    <property type="match status" value="1"/>
</dbReference>
<keyword evidence="6" id="KW-0254">Endocytosis</keyword>
<comment type="caution">
    <text evidence="14">The sequence shown here is derived from an EMBL/GenBank/DDBJ whole genome shotgun (WGS) entry which is preliminary data.</text>
</comment>
<sequence length="1929" mass="204086">MRKRPHATTRIFEKRGKAFEKEDDDDDSDDDDGKEDNETDATAWAARRQTSCGGGRLYVSSSLSSSFRVANNSLSHGAQSPSRGRSAFAIVCDRRARSAMFDFIAASGGIDDDELDVDGIGVDFNADIADVRLVHRTFAARSLAFRECARAARSKALAGVGCRSDGSKVGRPCCGCGNKDDRRGKGLGNDEEWTDVSVSSLLWCRVVFVSYVECPSRFTIRNTQPGSRFEYLTELPGANADWYWTWRRVDGEQLELEQGLRVTGAASWVWRAVFAPFLPAAFDAGTRNLKTLVESGTVDGKDVSHLQRKNKEFDCEKSPCCMNYNSQYQQQQQQYRPLLQQQQQQQQQQPYLQSQQPYLQQQPAGFASLNPLYQQQQQPLQPQLGLQSYAPNNISQQSFGSIAPQGSFQQSQNSFNSIAPGGNDLRRSVSAVGAGSGGVSRTPVKLEFIDDADLRRYESLFLSNSGGQPQISAIRSTNSYRKQIAMAARNIFVQSGLPDDILARVWDVSSVLKNPTLTFPEFALAMFLITKRTTAGTDIPTELPPNVRAAVLASTGPSVAGSLTLTQQPQQQFSNSIGLNNFPAVPAKPSSFQTPLQQRGPAPPIPSQNYGGGITSFNSSGTAGGSGRSSMNDLGPPSRGSGTGVPWAISPQEKAQYDAVFKTWDNGSGYISEPHFKRHLSQSFFPSGDRAKDIFMQSGLHGDILGHIWTLADSQSSGKLDSNEFAVAMHLIHAKRAGKDVPKTLPANLVPPSTRELDSITSIMKNQVMNDMHSRKPSNLRSGSNSGFITDDPLGFGSNNGSRSSLSQRAATKEEREEERKIRAAELELKKKELAIVNNRLEAASNASKGMIKDIDQAKRDSINAHDDLVYSLDARETLIDQVRGMIPESGSNNFSSNGLSSVITAAEPQISQLEREIQALLDDCKDLERISADRKIRDLKAQDLARGGSGSVSQESTASKASAMLAARMAALGVNSPALNITSSPAPSVSSTGPSTLTADIRRVEDGKIANDRDLEDVAIRVRGLISSFRTIAQKISVSEGASASGAKGFSPAAVLASLRSWEPPIEMKIKFEEGVGLRSDTVRQVVLDLKNKTASKKSVSSAASPPFASKQSSYEGRQENHGGATQFGYSSSFREPEKRASSQYGDIFSRNQDKRTSFSESFRSAGSPQPPPPLAPQQSSSASFEERRKSNNPFAFAQQQAGPASPKPIEAQSLFSSPPTSATPMSPAPANETSPRASASVSTVNDVVAQAQAAIRAAKERAAARSREVSALSAGAQPVDRFSVVTTQSVPQPSTAAATSLLATIVTTPVTISTPFGPVSPSLTGNHPFGSPQPSSAVQKPVVATGNPFGIPEQKAPVVRAAPPPPPSRAAPPPPPPSRNQASRTAPVASTNGPTSTASVLSPVVPVAPVSVPSAIPPTPPSTVFTASISAMASKTLTQPLKAQDVLPQPPSVEKGLSVKDFKNFNPFGGGFSKPSNDTQTPAPVASTKIEPAFDGIPPVERGLSVKDFKNFNPFAGGFPKSAPDAANEPTPAPEAPIFDAPVITSGGGPPPPPPPPPPTASATASVVAVPKSISRQGSSNGPSQPPATQDSLLKQALAKLRDAHVSDDEEDASDKNDDGDEDWGPPSSRINSAPIVPKATVSSPLPQPPAPTANVVASPTPFASIIANVATNISSSPLPLPPPVAPPNPEPFVVVNAGAPPPPPPPPPGVGIAPPGKKYERGTPIEETGASSTPAKKPDPKDIGGVGINLFAEAAAKAKARAEKAAAVSSTGSGDGDFFVQPAQTPKNDFFAPPTVEKTVSSRAKPPPPPSSKTQSTTTTAAVTVSTKAFRTEDDWEVLSKAESSPIDAVLVSKSSALGDETVTVNTAPQPNVFASLQSPGTLSTNPFGAFSSNTTATSVSQSSSTKADDWTSDFNKSTVSDFDIF</sequence>
<evidence type="ECO:0000256" key="4">
    <source>
        <dbReference type="ARBA" id="ARBA00009351"/>
    </source>
</evidence>
<feature type="region of interest" description="Disordered" evidence="11">
    <location>
        <begin position="1879"/>
        <end position="1929"/>
    </location>
</feature>
<dbReference type="GO" id="GO:0016197">
    <property type="term" value="P:endosomal transport"/>
    <property type="evidence" value="ECO:0007669"/>
    <property type="project" value="TreeGrafter"/>
</dbReference>
<feature type="compositionally biased region" description="Pro residues" evidence="11">
    <location>
        <begin position="1551"/>
        <end position="1562"/>
    </location>
</feature>
<feature type="compositionally biased region" description="Low complexity" evidence="11">
    <location>
        <begin position="1218"/>
        <end position="1232"/>
    </location>
</feature>
<dbReference type="PROSITE" id="PS50031">
    <property type="entry name" value="EH"/>
    <property type="match status" value="2"/>
</dbReference>
<feature type="compositionally biased region" description="Polar residues" evidence="11">
    <location>
        <begin position="1576"/>
        <end position="1595"/>
    </location>
</feature>
<feature type="region of interest" description="Disordered" evidence="11">
    <location>
        <begin position="1096"/>
        <end position="1243"/>
    </location>
</feature>